<proteinExistence type="predicted"/>
<evidence type="ECO:0000313" key="1">
    <source>
        <dbReference type="EMBL" id="GFR00759.1"/>
    </source>
</evidence>
<accession>A0A8X6LBB7</accession>
<keyword evidence="2" id="KW-1185">Reference proteome</keyword>
<dbReference type="Proteomes" id="UP000887116">
    <property type="component" value="Unassembled WGS sequence"/>
</dbReference>
<sequence>MAFLFHLEIIYYVALCAMATLLKGCLPSFIDILGYVSFAEMIKMGFLLSFEGLSMQTGLSSPERKKQYSSVPVVHSVMIFKVCQALNIEVELAPEKIRMTWIAKHNKRPGKKPKTPEVKSKMIYEICNALNIEVILSAKTEEDIGAIKPKPESKKISPPIVRSVVVHKICQALGLNSELSPAVEF</sequence>
<gene>
    <name evidence="1" type="ORF">TNCT_552861</name>
</gene>
<evidence type="ECO:0000313" key="2">
    <source>
        <dbReference type="Proteomes" id="UP000887116"/>
    </source>
</evidence>
<dbReference type="AlphaFoldDB" id="A0A8X6LBB7"/>
<reference evidence="1" key="1">
    <citation type="submission" date="2020-07" db="EMBL/GenBank/DDBJ databases">
        <title>Multicomponent nature underlies the extraordinary mechanical properties of spider dragline silk.</title>
        <authorList>
            <person name="Kono N."/>
            <person name="Nakamura H."/>
            <person name="Mori M."/>
            <person name="Yoshida Y."/>
            <person name="Ohtoshi R."/>
            <person name="Malay A.D."/>
            <person name="Moran D.A.P."/>
            <person name="Tomita M."/>
            <person name="Numata K."/>
            <person name="Arakawa K."/>
        </authorList>
    </citation>
    <scope>NUCLEOTIDE SEQUENCE</scope>
</reference>
<name>A0A8X6LBB7_TRICU</name>
<protein>
    <submittedName>
        <fullName evidence="1">Uncharacterized protein</fullName>
    </submittedName>
</protein>
<organism evidence="1 2">
    <name type="scientific">Trichonephila clavata</name>
    <name type="common">Joro spider</name>
    <name type="synonym">Nephila clavata</name>
    <dbReference type="NCBI Taxonomy" id="2740835"/>
    <lineage>
        <taxon>Eukaryota</taxon>
        <taxon>Metazoa</taxon>
        <taxon>Ecdysozoa</taxon>
        <taxon>Arthropoda</taxon>
        <taxon>Chelicerata</taxon>
        <taxon>Arachnida</taxon>
        <taxon>Araneae</taxon>
        <taxon>Araneomorphae</taxon>
        <taxon>Entelegynae</taxon>
        <taxon>Araneoidea</taxon>
        <taxon>Nephilidae</taxon>
        <taxon>Trichonephila</taxon>
    </lineage>
</organism>
<comment type="caution">
    <text evidence="1">The sequence shown here is derived from an EMBL/GenBank/DDBJ whole genome shotgun (WGS) entry which is preliminary data.</text>
</comment>
<dbReference type="EMBL" id="BMAO01035037">
    <property type="protein sequence ID" value="GFR00759.1"/>
    <property type="molecule type" value="Genomic_DNA"/>
</dbReference>